<dbReference type="EMBL" id="LAZR01001452">
    <property type="protein sequence ID" value="KKN44438.1"/>
    <property type="molecule type" value="Genomic_DNA"/>
</dbReference>
<comment type="caution">
    <text evidence="1">The sequence shown here is derived from an EMBL/GenBank/DDBJ whole genome shotgun (WGS) entry which is preliminary data.</text>
</comment>
<sequence>MAAEREARERDWMLRAGLTEAEIAESIHAAWWFVFLQELAVLYKRKGWDAAEELSAARNDGC</sequence>
<evidence type="ECO:0000313" key="1">
    <source>
        <dbReference type="EMBL" id="KKN44438.1"/>
    </source>
</evidence>
<protein>
    <submittedName>
        <fullName evidence="1">Uncharacterized protein</fullName>
    </submittedName>
</protein>
<name>A0A0F9TSU5_9ZZZZ</name>
<accession>A0A0F9TSU5</accession>
<proteinExistence type="predicted"/>
<organism evidence="1">
    <name type="scientific">marine sediment metagenome</name>
    <dbReference type="NCBI Taxonomy" id="412755"/>
    <lineage>
        <taxon>unclassified sequences</taxon>
        <taxon>metagenomes</taxon>
        <taxon>ecological metagenomes</taxon>
    </lineage>
</organism>
<gene>
    <name evidence="1" type="ORF">LCGC14_0693190</name>
</gene>
<reference evidence="1" key="1">
    <citation type="journal article" date="2015" name="Nature">
        <title>Complex archaea that bridge the gap between prokaryotes and eukaryotes.</title>
        <authorList>
            <person name="Spang A."/>
            <person name="Saw J.H."/>
            <person name="Jorgensen S.L."/>
            <person name="Zaremba-Niedzwiedzka K."/>
            <person name="Martijn J."/>
            <person name="Lind A.E."/>
            <person name="van Eijk R."/>
            <person name="Schleper C."/>
            <person name="Guy L."/>
            <person name="Ettema T.J."/>
        </authorList>
    </citation>
    <scope>NUCLEOTIDE SEQUENCE</scope>
</reference>
<dbReference type="AlphaFoldDB" id="A0A0F9TSU5"/>